<evidence type="ECO:0000256" key="1">
    <source>
        <dbReference type="SAM" id="SignalP"/>
    </source>
</evidence>
<name>A0A916RW42_9HYPH</name>
<comment type="caution">
    <text evidence="2">The sequence shown here is derived from an EMBL/GenBank/DDBJ whole genome shotgun (WGS) entry which is preliminary data.</text>
</comment>
<gene>
    <name evidence="2" type="ORF">GCM10011385_25510</name>
</gene>
<reference evidence="2" key="2">
    <citation type="submission" date="2020-09" db="EMBL/GenBank/DDBJ databases">
        <authorList>
            <person name="Sun Q."/>
            <person name="Zhou Y."/>
        </authorList>
    </citation>
    <scope>NUCLEOTIDE SEQUENCE</scope>
    <source>
        <strain evidence="2">CGMCC 1.15320</strain>
    </source>
</reference>
<reference evidence="2" key="1">
    <citation type="journal article" date="2014" name="Int. J. Syst. Evol. Microbiol.">
        <title>Complete genome sequence of Corynebacterium casei LMG S-19264T (=DSM 44701T), isolated from a smear-ripened cheese.</title>
        <authorList>
            <consortium name="US DOE Joint Genome Institute (JGI-PGF)"/>
            <person name="Walter F."/>
            <person name="Albersmeier A."/>
            <person name="Kalinowski J."/>
            <person name="Ruckert C."/>
        </authorList>
    </citation>
    <scope>NUCLEOTIDE SEQUENCE</scope>
    <source>
        <strain evidence="2">CGMCC 1.15320</strain>
    </source>
</reference>
<feature type="chain" id="PRO_5036989267" evidence="1">
    <location>
        <begin position="22"/>
        <end position="181"/>
    </location>
</feature>
<protein>
    <submittedName>
        <fullName evidence="2">Uncharacterized protein</fullName>
    </submittedName>
</protein>
<keyword evidence="1" id="KW-0732">Signal</keyword>
<keyword evidence="3" id="KW-1185">Reference proteome</keyword>
<accession>A0A916RW42</accession>
<dbReference type="RefSeq" id="WP_244630357.1">
    <property type="nucleotide sequence ID" value="NZ_BMIF01000007.1"/>
</dbReference>
<evidence type="ECO:0000313" key="3">
    <source>
        <dbReference type="Proteomes" id="UP000636264"/>
    </source>
</evidence>
<evidence type="ECO:0000313" key="2">
    <source>
        <dbReference type="EMBL" id="GGA70560.1"/>
    </source>
</evidence>
<proteinExistence type="predicted"/>
<dbReference type="EMBL" id="BMIF01000007">
    <property type="protein sequence ID" value="GGA70560.1"/>
    <property type="molecule type" value="Genomic_DNA"/>
</dbReference>
<sequence length="181" mass="19252">MQNSWMNLAPARLLFLGSLVAACGFATSAAAWKFEDGVATTTPSASNSNIVQLELGCGDPYHFGVFTEHGPVLTKDGRGESDYFYEPGRIQAVIDGAEFPLVAAGSGDAVVLLAEGSQEDNYLADIDDSFIETIKQGSELLLRFDIVPENAADGSPFETYSLFTLPGAKEAIEEALKDCSS</sequence>
<dbReference type="Proteomes" id="UP000636264">
    <property type="component" value="Unassembled WGS sequence"/>
</dbReference>
<dbReference type="AlphaFoldDB" id="A0A916RW42"/>
<feature type="signal peptide" evidence="1">
    <location>
        <begin position="1"/>
        <end position="21"/>
    </location>
</feature>
<organism evidence="2 3">
    <name type="scientific">Nitratireductor aestuarii</name>
    <dbReference type="NCBI Taxonomy" id="1735103"/>
    <lineage>
        <taxon>Bacteria</taxon>
        <taxon>Pseudomonadati</taxon>
        <taxon>Pseudomonadota</taxon>
        <taxon>Alphaproteobacteria</taxon>
        <taxon>Hyphomicrobiales</taxon>
        <taxon>Phyllobacteriaceae</taxon>
        <taxon>Nitratireductor</taxon>
    </lineage>
</organism>